<dbReference type="STRING" id="1182541.W9XM94"/>
<organism evidence="12 13">
    <name type="scientific">Capronia coronata CBS 617.96</name>
    <dbReference type="NCBI Taxonomy" id="1182541"/>
    <lineage>
        <taxon>Eukaryota</taxon>
        <taxon>Fungi</taxon>
        <taxon>Dikarya</taxon>
        <taxon>Ascomycota</taxon>
        <taxon>Pezizomycotina</taxon>
        <taxon>Eurotiomycetes</taxon>
        <taxon>Chaetothyriomycetidae</taxon>
        <taxon>Chaetothyriales</taxon>
        <taxon>Herpotrichiellaceae</taxon>
        <taxon>Capronia</taxon>
    </lineage>
</organism>
<dbReference type="InterPro" id="IPR012476">
    <property type="entry name" value="GLE1"/>
</dbReference>
<proteinExistence type="inferred from homology"/>
<dbReference type="Proteomes" id="UP000019484">
    <property type="component" value="Unassembled WGS sequence"/>
</dbReference>
<dbReference type="Gene3D" id="1.25.40.510">
    <property type="entry name" value="GLE1-like"/>
    <property type="match status" value="1"/>
</dbReference>
<sequence>MAQAKLHSSPLAARSSPRQRRNDDSPSRQLQFELERAFSQIHLHEVERQKLHVYQRRQQQEELDTRELAQAEVHRAELNVANAQHEIVRRQAEAVLQAYIKQEEEEQRRRAEERRRLEQEERRKQEEELARKRAEEERKAREENERRKREERAKAEAERQAIYEKQKAEAEEKQRIERETAEKRRRDEQQAQAQAQAQAERAAALQKEEAEKQAASAKVPPPGPATARPAQSGNQPSGSLPDSERLHQSYLAIHRKLKVFRKEFWEMVKKEPTLKPHVGDMRRAMRTSVGQLTDDKVGNKKAHDRVKMTLLRALSELPSPPVSVNDYLPPHLSLHDEGRTTIPSLALYLLSFFSKAIISTFVGECAVNSKAAEPVGTLVAQIFSMPELQFARNTPSDRPNAQGISPPSANQPATVPLISVLMCKFHATAPALFGIYGPETTSAGRLRLGWRLEKLSDDKKAFVTENKHYDRLTGLGVGYASIALRNFSKAKVHNPWPPIHYWSSLAHIINTPPSEVQTSHLILLKSMLENNAVDRFVLFFGAAGVAALRQAVVDFPLSLSRELQEKPVSKALGLMVESWKKDKHFSLE</sequence>
<evidence type="ECO:0000256" key="10">
    <source>
        <dbReference type="ARBA" id="ARBA00029983"/>
    </source>
</evidence>
<feature type="region of interest" description="Disordered" evidence="11">
    <location>
        <begin position="104"/>
        <end position="243"/>
    </location>
</feature>
<dbReference type="RefSeq" id="XP_007726778.1">
    <property type="nucleotide sequence ID" value="XM_007728588.1"/>
</dbReference>
<dbReference type="InterPro" id="IPR038506">
    <property type="entry name" value="GLE1-like_sf"/>
</dbReference>
<accession>W9XM94</accession>
<dbReference type="eggNOG" id="KOG2412">
    <property type="taxonomic scope" value="Eukaryota"/>
</dbReference>
<comment type="subcellular location">
    <subcellularLocation>
        <location evidence="1">Nucleus</location>
        <location evidence="1">Nuclear pore complex</location>
    </subcellularLocation>
</comment>
<evidence type="ECO:0000256" key="6">
    <source>
        <dbReference type="ARBA" id="ARBA00023010"/>
    </source>
</evidence>
<evidence type="ECO:0000313" key="12">
    <source>
        <dbReference type="EMBL" id="EXJ81657.1"/>
    </source>
</evidence>
<evidence type="ECO:0000256" key="9">
    <source>
        <dbReference type="ARBA" id="ARBA00026227"/>
    </source>
</evidence>
<feature type="region of interest" description="Disordered" evidence="11">
    <location>
        <begin position="1"/>
        <end position="28"/>
    </location>
</feature>
<evidence type="ECO:0000256" key="1">
    <source>
        <dbReference type="ARBA" id="ARBA00004567"/>
    </source>
</evidence>
<dbReference type="GO" id="GO:0031369">
    <property type="term" value="F:translation initiation factor binding"/>
    <property type="evidence" value="ECO:0007669"/>
    <property type="project" value="TreeGrafter"/>
</dbReference>
<dbReference type="OrthoDB" id="420884at2759"/>
<keyword evidence="13" id="KW-1185">Reference proteome</keyword>
<evidence type="ECO:0000256" key="2">
    <source>
        <dbReference type="ARBA" id="ARBA00011056"/>
    </source>
</evidence>
<dbReference type="PANTHER" id="PTHR12960">
    <property type="entry name" value="GLE-1-RELATED"/>
    <property type="match status" value="1"/>
</dbReference>
<evidence type="ECO:0000256" key="5">
    <source>
        <dbReference type="ARBA" id="ARBA00022927"/>
    </source>
</evidence>
<evidence type="ECO:0000256" key="11">
    <source>
        <dbReference type="SAM" id="MobiDB-lite"/>
    </source>
</evidence>
<dbReference type="AlphaFoldDB" id="W9XM94"/>
<keyword evidence="3" id="KW-0813">Transport</keyword>
<evidence type="ECO:0000313" key="13">
    <source>
        <dbReference type="Proteomes" id="UP000019484"/>
    </source>
</evidence>
<evidence type="ECO:0000256" key="7">
    <source>
        <dbReference type="ARBA" id="ARBA00023132"/>
    </source>
</evidence>
<dbReference type="GO" id="GO:0005737">
    <property type="term" value="C:cytoplasm"/>
    <property type="evidence" value="ECO:0007669"/>
    <property type="project" value="TreeGrafter"/>
</dbReference>
<evidence type="ECO:0000256" key="3">
    <source>
        <dbReference type="ARBA" id="ARBA00022448"/>
    </source>
</evidence>
<reference evidence="12 13" key="1">
    <citation type="submission" date="2013-03" db="EMBL/GenBank/DDBJ databases">
        <title>The Genome Sequence of Capronia coronata CBS 617.96.</title>
        <authorList>
            <consortium name="The Broad Institute Genomics Platform"/>
            <person name="Cuomo C."/>
            <person name="de Hoog S."/>
            <person name="Gorbushina A."/>
            <person name="Walker B."/>
            <person name="Young S.K."/>
            <person name="Zeng Q."/>
            <person name="Gargeya S."/>
            <person name="Fitzgerald M."/>
            <person name="Haas B."/>
            <person name="Abouelleil A."/>
            <person name="Allen A.W."/>
            <person name="Alvarado L."/>
            <person name="Arachchi H.M."/>
            <person name="Berlin A.M."/>
            <person name="Chapman S.B."/>
            <person name="Gainer-Dewar J."/>
            <person name="Goldberg J."/>
            <person name="Griggs A."/>
            <person name="Gujja S."/>
            <person name="Hansen M."/>
            <person name="Howarth C."/>
            <person name="Imamovic A."/>
            <person name="Ireland A."/>
            <person name="Larimer J."/>
            <person name="McCowan C."/>
            <person name="Murphy C."/>
            <person name="Pearson M."/>
            <person name="Poon T.W."/>
            <person name="Priest M."/>
            <person name="Roberts A."/>
            <person name="Saif S."/>
            <person name="Shea T."/>
            <person name="Sisk P."/>
            <person name="Sykes S."/>
            <person name="Wortman J."/>
            <person name="Nusbaum C."/>
            <person name="Birren B."/>
        </authorList>
    </citation>
    <scope>NUCLEOTIDE SEQUENCE [LARGE SCALE GENOMIC DNA]</scope>
    <source>
        <strain evidence="12 13">CBS 617.96</strain>
    </source>
</reference>
<dbReference type="HOGENOM" id="CLU_018821_1_0_1"/>
<dbReference type="GO" id="GO:0044614">
    <property type="term" value="C:nuclear pore cytoplasmic filaments"/>
    <property type="evidence" value="ECO:0007669"/>
    <property type="project" value="TreeGrafter"/>
</dbReference>
<dbReference type="GeneID" id="19162577"/>
<dbReference type="GO" id="GO:0016973">
    <property type="term" value="P:poly(A)+ mRNA export from nucleus"/>
    <property type="evidence" value="ECO:0007669"/>
    <property type="project" value="InterPro"/>
</dbReference>
<name>W9XM94_9EURO</name>
<dbReference type="GO" id="GO:0015031">
    <property type="term" value="P:protein transport"/>
    <property type="evidence" value="ECO:0007669"/>
    <property type="project" value="UniProtKB-KW"/>
</dbReference>
<feature type="compositionally biased region" description="Polar residues" evidence="11">
    <location>
        <begin position="229"/>
        <end position="240"/>
    </location>
</feature>
<keyword evidence="5" id="KW-0653">Protein transport</keyword>
<protein>
    <recommendedName>
        <fullName evidence="9">mRNA export factor GLE1</fullName>
    </recommendedName>
    <alternativeName>
        <fullName evidence="10">Nucleoporin GLE1</fullName>
    </alternativeName>
</protein>
<dbReference type="EMBL" id="AMWN01000007">
    <property type="protein sequence ID" value="EXJ81657.1"/>
    <property type="molecule type" value="Genomic_DNA"/>
</dbReference>
<dbReference type="Pfam" id="PF07817">
    <property type="entry name" value="GLE1"/>
    <property type="match status" value="1"/>
</dbReference>
<dbReference type="GO" id="GO:0005543">
    <property type="term" value="F:phospholipid binding"/>
    <property type="evidence" value="ECO:0007669"/>
    <property type="project" value="TreeGrafter"/>
</dbReference>
<gene>
    <name evidence="12" type="ORF">A1O1_07722</name>
</gene>
<dbReference type="PANTHER" id="PTHR12960:SF0">
    <property type="entry name" value="MRNA EXPORT FACTOR GLE1"/>
    <property type="match status" value="1"/>
</dbReference>
<keyword evidence="6" id="KW-0811">Translocation</keyword>
<evidence type="ECO:0000256" key="4">
    <source>
        <dbReference type="ARBA" id="ARBA00022816"/>
    </source>
</evidence>
<keyword evidence="4" id="KW-0509">mRNA transport</keyword>
<dbReference type="GO" id="GO:0000822">
    <property type="term" value="F:inositol hexakisphosphate binding"/>
    <property type="evidence" value="ECO:0007669"/>
    <property type="project" value="TreeGrafter"/>
</dbReference>
<comment type="caution">
    <text evidence="12">The sequence shown here is derived from an EMBL/GenBank/DDBJ whole genome shotgun (WGS) entry which is preliminary data.</text>
</comment>
<keyword evidence="8" id="KW-0539">Nucleus</keyword>
<feature type="compositionally biased region" description="Low complexity" evidence="11">
    <location>
        <begin position="190"/>
        <end position="205"/>
    </location>
</feature>
<comment type="similarity">
    <text evidence="2">Belongs to the GLE1 family.</text>
</comment>
<evidence type="ECO:0000256" key="8">
    <source>
        <dbReference type="ARBA" id="ARBA00023242"/>
    </source>
</evidence>
<keyword evidence="7" id="KW-0906">Nuclear pore complex</keyword>
<feature type="compositionally biased region" description="Basic and acidic residues" evidence="11">
    <location>
        <begin position="106"/>
        <end position="189"/>
    </location>
</feature>